<evidence type="ECO:0000313" key="2">
    <source>
        <dbReference type="Proteomes" id="UP000260420"/>
    </source>
</evidence>
<dbReference type="RefSeq" id="YP_009830068.1">
    <property type="nucleotide sequence ID" value="NC_048633.1"/>
</dbReference>
<protein>
    <submittedName>
        <fullName evidence="1">Uncharacterized protein</fullName>
    </submittedName>
</protein>
<dbReference type="GeneID" id="55599482"/>
<proteinExistence type="predicted"/>
<name>A0A0U3SU58_9CAUD</name>
<reference evidence="1 2" key="1">
    <citation type="journal article" date="2016" name="Genome Announc.">
        <title>Genome Sequence of Bacillus cereus Phage vB_BceS-MY192.</title>
        <authorList>
            <person name="Yang Y."/>
            <person name="Zhan L."/>
            <person name="Chen J."/>
            <person name="Zhang Y."/>
            <person name="Sun Y."/>
            <person name="Yang Z."/>
            <person name="Jiang L."/>
            <person name="Zhu H."/>
            <person name="Zhang Y."/>
            <person name="Lu Y."/>
            <person name="Mei L."/>
        </authorList>
    </citation>
    <scope>NUCLEOTIDE SEQUENCE [LARGE SCALE GENOMIC DNA]</scope>
</reference>
<sequence length="32" mass="3711">MEEGEAAAFYFLEDLVKKEIEVAEAVETEYKE</sequence>
<accession>A0A0U3SU58</accession>
<dbReference type="KEGG" id="vg:55599482"/>
<dbReference type="Proteomes" id="UP000260420">
    <property type="component" value="Segment"/>
</dbReference>
<organism evidence="1 2">
    <name type="scientific">Bacillus phage vB_BceS-MY192</name>
    <dbReference type="NCBI Taxonomy" id="1759525"/>
    <lineage>
        <taxon>Viruses</taxon>
        <taxon>Duplodnaviria</taxon>
        <taxon>Heunggongvirae</taxon>
        <taxon>Uroviricota</taxon>
        <taxon>Caudoviricetes</taxon>
        <taxon>Hubeivirus</taxon>
        <taxon>Hubeivirus MY192</taxon>
    </lineage>
</organism>
<keyword evidence="2" id="KW-1185">Reference proteome</keyword>
<evidence type="ECO:0000313" key="1">
    <source>
        <dbReference type="EMBL" id="ALV83486.1"/>
    </source>
</evidence>
<dbReference type="EMBL" id="KT725776">
    <property type="protein sequence ID" value="ALV83486.1"/>
    <property type="molecule type" value="Genomic_DNA"/>
</dbReference>